<dbReference type="CDD" id="cd02440">
    <property type="entry name" value="AdoMet_MTases"/>
    <property type="match status" value="1"/>
</dbReference>
<keyword evidence="1" id="KW-0808">Transferase</keyword>
<dbReference type="EC" id="2.1.1.-" evidence="1"/>
<comment type="caution">
    <text evidence="1">The sequence shown here is derived from an EMBL/GenBank/DDBJ whole genome shotgun (WGS) entry which is preliminary data.</text>
</comment>
<accession>A0A6V8LVQ2</accession>
<dbReference type="GO" id="GO:0008168">
    <property type="term" value="F:methyltransferase activity"/>
    <property type="evidence" value="ECO:0007669"/>
    <property type="project" value="UniProtKB-KW"/>
</dbReference>
<dbReference type="InterPro" id="IPR029063">
    <property type="entry name" value="SAM-dependent_MTases_sf"/>
</dbReference>
<dbReference type="InterPro" id="IPR050508">
    <property type="entry name" value="Methyltransf_Superfamily"/>
</dbReference>
<keyword evidence="1" id="KW-0489">Methyltransferase</keyword>
<dbReference type="Proteomes" id="UP000494245">
    <property type="component" value="Unassembled WGS sequence"/>
</dbReference>
<dbReference type="PANTHER" id="PTHR42912">
    <property type="entry name" value="METHYLTRANSFERASE"/>
    <property type="match status" value="1"/>
</dbReference>
<dbReference type="Gene3D" id="3.40.50.150">
    <property type="entry name" value="Vaccinia Virus protein VP39"/>
    <property type="match status" value="1"/>
</dbReference>
<dbReference type="Pfam" id="PF13489">
    <property type="entry name" value="Methyltransf_23"/>
    <property type="match status" value="1"/>
</dbReference>
<proteinExistence type="predicted"/>
<dbReference type="PANTHER" id="PTHR42912:SF93">
    <property type="entry name" value="N6-ADENOSINE-METHYLTRANSFERASE TMT1A"/>
    <property type="match status" value="1"/>
</dbReference>
<dbReference type="EMBL" id="BLTE01000008">
    <property type="protein sequence ID" value="GFK94169.1"/>
    <property type="molecule type" value="Genomic_DNA"/>
</dbReference>
<protein>
    <submittedName>
        <fullName evidence="1">Putative S-adenosylmethionine-dependent methyltransferase/MSMEI_2290</fullName>
        <ecNumber evidence="1">2.1.1.-</ecNumber>
    </submittedName>
</protein>
<name>A0A6V8LVQ2_9BACT</name>
<dbReference type="AlphaFoldDB" id="A0A6V8LVQ2"/>
<dbReference type="GO" id="GO:0032259">
    <property type="term" value="P:methylation"/>
    <property type="evidence" value="ECO:0007669"/>
    <property type="project" value="UniProtKB-KW"/>
</dbReference>
<dbReference type="SUPFAM" id="SSF53335">
    <property type="entry name" value="S-adenosyl-L-methionine-dependent methyltransferases"/>
    <property type="match status" value="1"/>
</dbReference>
<dbReference type="RefSeq" id="WP_173083987.1">
    <property type="nucleotide sequence ID" value="NZ_BLTE01000008.1"/>
</dbReference>
<gene>
    <name evidence="1" type="ORF">NNJEOMEG_02009</name>
</gene>
<sequence>MKRAVESRFDQRLAAQAKAAYRFDAASLGHKDRAIAAFLRALSLPGKRCLDVGPGTGRWLRFLQAEGAGPLCAADISAEALALAAPLCEKVQKLDLERDVLDFPDASFDLAVSFEVLEHLADPDNYVRELRRVVRPGGSILMSVPNVVSFISRVRVALGGLPPAISQDPTHLRHYRRKDVAALLARHGLAARFIPTSFSLNPLDPKCRVRVPPCALLAGLDDSLLFHAAV</sequence>
<reference evidence="1 2" key="2">
    <citation type="submission" date="2020-05" db="EMBL/GenBank/DDBJ databases">
        <title>Draft genome sequence of Desulfovibrio sp. strainFSS-1.</title>
        <authorList>
            <person name="Shimoshige H."/>
            <person name="Kobayashi H."/>
            <person name="Maekawa T."/>
        </authorList>
    </citation>
    <scope>NUCLEOTIDE SEQUENCE [LARGE SCALE GENOMIC DNA]</scope>
    <source>
        <strain evidence="1 2">SIID29052-01</strain>
    </source>
</reference>
<organism evidence="1 2">
    <name type="scientific">Fundidesulfovibrio magnetotacticus</name>
    <dbReference type="NCBI Taxonomy" id="2730080"/>
    <lineage>
        <taxon>Bacteria</taxon>
        <taxon>Pseudomonadati</taxon>
        <taxon>Thermodesulfobacteriota</taxon>
        <taxon>Desulfovibrionia</taxon>
        <taxon>Desulfovibrionales</taxon>
        <taxon>Desulfovibrionaceae</taxon>
        <taxon>Fundidesulfovibrio</taxon>
    </lineage>
</organism>
<evidence type="ECO:0000313" key="1">
    <source>
        <dbReference type="EMBL" id="GFK94169.1"/>
    </source>
</evidence>
<evidence type="ECO:0000313" key="2">
    <source>
        <dbReference type="Proteomes" id="UP000494245"/>
    </source>
</evidence>
<reference evidence="1 2" key="1">
    <citation type="submission" date="2020-04" db="EMBL/GenBank/DDBJ databases">
        <authorList>
            <consortium name="Desulfovibrio sp. FSS-1 genome sequencing consortium"/>
            <person name="Shimoshige H."/>
            <person name="Kobayashi H."/>
            <person name="Maekawa T."/>
        </authorList>
    </citation>
    <scope>NUCLEOTIDE SEQUENCE [LARGE SCALE GENOMIC DNA]</scope>
    <source>
        <strain evidence="1 2">SIID29052-01</strain>
    </source>
</reference>
<keyword evidence="2" id="KW-1185">Reference proteome</keyword>